<keyword evidence="1" id="KW-0472">Membrane</keyword>
<comment type="caution">
    <text evidence="2">The sequence shown here is derived from an EMBL/GenBank/DDBJ whole genome shotgun (WGS) entry which is preliminary data.</text>
</comment>
<accession>A0A9D1KT90</accession>
<gene>
    <name evidence="2" type="ORF">IAC43_07300</name>
</gene>
<dbReference type="EMBL" id="DVLW01000201">
    <property type="protein sequence ID" value="HIT94977.1"/>
    <property type="molecule type" value="Genomic_DNA"/>
</dbReference>
<keyword evidence="1" id="KW-1133">Transmembrane helix</keyword>
<evidence type="ECO:0000313" key="2">
    <source>
        <dbReference type="EMBL" id="HIT94977.1"/>
    </source>
</evidence>
<evidence type="ECO:0000256" key="1">
    <source>
        <dbReference type="SAM" id="Phobius"/>
    </source>
</evidence>
<sequence>MRQPVVLPQENGGTAQMSGKKSAFGGIGTGMLSVLMVLIVLLLTAFSVLSYSTAVAEARLTEKTVLSAEDYYAADAAAQQLVFQLYTLAEEHDSAESFFENLPETSEANISWEPSESGVGYQLTCTVPIDDTRQLRILLQLIEIDGTLQLSQTQRRTESTAVWEEEGIYIWDGN</sequence>
<reference evidence="2" key="2">
    <citation type="journal article" date="2021" name="PeerJ">
        <title>Extensive microbial diversity within the chicken gut microbiome revealed by metagenomics and culture.</title>
        <authorList>
            <person name="Gilroy R."/>
            <person name="Ravi A."/>
            <person name="Getino M."/>
            <person name="Pursley I."/>
            <person name="Horton D.L."/>
            <person name="Alikhan N.F."/>
            <person name="Baker D."/>
            <person name="Gharbi K."/>
            <person name="Hall N."/>
            <person name="Watson M."/>
            <person name="Adriaenssens E.M."/>
            <person name="Foster-Nyarko E."/>
            <person name="Jarju S."/>
            <person name="Secka A."/>
            <person name="Antonio M."/>
            <person name="Oren A."/>
            <person name="Chaudhuri R.R."/>
            <person name="La Ragione R."/>
            <person name="Hildebrand F."/>
            <person name="Pallen M.J."/>
        </authorList>
    </citation>
    <scope>NUCLEOTIDE SEQUENCE</scope>
    <source>
        <strain evidence="2">ChiBcec7-5410</strain>
    </source>
</reference>
<evidence type="ECO:0000313" key="3">
    <source>
        <dbReference type="Proteomes" id="UP000824160"/>
    </source>
</evidence>
<name>A0A9D1KT90_9FIRM</name>
<organism evidence="2 3">
    <name type="scientific">Candidatus Faecivivens stercoripullorum</name>
    <dbReference type="NCBI Taxonomy" id="2840805"/>
    <lineage>
        <taxon>Bacteria</taxon>
        <taxon>Bacillati</taxon>
        <taxon>Bacillota</taxon>
        <taxon>Clostridia</taxon>
        <taxon>Eubacteriales</taxon>
        <taxon>Oscillospiraceae</taxon>
        <taxon>Oscillospiraceae incertae sedis</taxon>
        <taxon>Candidatus Faecivivens</taxon>
    </lineage>
</organism>
<feature type="transmembrane region" description="Helical" evidence="1">
    <location>
        <begin position="27"/>
        <end position="49"/>
    </location>
</feature>
<proteinExistence type="predicted"/>
<dbReference type="Proteomes" id="UP000824160">
    <property type="component" value="Unassembled WGS sequence"/>
</dbReference>
<reference evidence="2" key="1">
    <citation type="submission" date="2020-10" db="EMBL/GenBank/DDBJ databases">
        <authorList>
            <person name="Gilroy R."/>
        </authorList>
    </citation>
    <scope>NUCLEOTIDE SEQUENCE</scope>
    <source>
        <strain evidence="2">ChiBcec7-5410</strain>
    </source>
</reference>
<dbReference type="AlphaFoldDB" id="A0A9D1KT90"/>
<keyword evidence="1" id="KW-0812">Transmembrane</keyword>
<protein>
    <submittedName>
        <fullName evidence="2">Uncharacterized protein</fullName>
    </submittedName>
</protein>